<feature type="compositionally biased region" description="Basic and acidic residues" evidence="4">
    <location>
        <begin position="81"/>
        <end position="92"/>
    </location>
</feature>
<name>E2BJ43_HARSA</name>
<evidence type="ECO:0000256" key="4">
    <source>
        <dbReference type="SAM" id="MobiDB-lite"/>
    </source>
</evidence>
<evidence type="ECO:0000256" key="1">
    <source>
        <dbReference type="ARBA" id="ARBA00022737"/>
    </source>
</evidence>
<dbReference type="OMA" id="CVQNLDE"/>
<protein>
    <submittedName>
        <fullName evidence="5">Ankyrin-2</fullName>
    </submittedName>
</protein>
<gene>
    <name evidence="5" type="ORF">EAI_09981</name>
</gene>
<dbReference type="InterPro" id="IPR002110">
    <property type="entry name" value="Ankyrin_rpt"/>
</dbReference>
<accession>E2BJ43</accession>
<dbReference type="PRINTS" id="PR01415">
    <property type="entry name" value="ANKYRIN"/>
</dbReference>
<reference evidence="5 6" key="1">
    <citation type="journal article" date="2010" name="Science">
        <title>Genomic comparison of the ants Camponotus floridanus and Harpegnathos saltator.</title>
        <authorList>
            <person name="Bonasio R."/>
            <person name="Zhang G."/>
            <person name="Ye C."/>
            <person name="Mutti N.S."/>
            <person name="Fang X."/>
            <person name="Qin N."/>
            <person name="Donahue G."/>
            <person name="Yang P."/>
            <person name="Li Q."/>
            <person name="Li C."/>
            <person name="Zhang P."/>
            <person name="Huang Z."/>
            <person name="Berger S.L."/>
            <person name="Reinberg D."/>
            <person name="Wang J."/>
            <person name="Liebig J."/>
        </authorList>
    </citation>
    <scope>NUCLEOTIDE SEQUENCE [LARGE SCALE GENOMIC DNA]</scope>
    <source>
        <strain evidence="5 6">R22 G/1</strain>
    </source>
</reference>
<dbReference type="Proteomes" id="UP000008237">
    <property type="component" value="Unassembled WGS sequence"/>
</dbReference>
<dbReference type="PANTHER" id="PTHR24198:SF165">
    <property type="entry name" value="ANKYRIN REPEAT-CONTAINING PROTEIN-RELATED"/>
    <property type="match status" value="1"/>
</dbReference>
<organism evidence="6">
    <name type="scientific">Harpegnathos saltator</name>
    <name type="common">Jerdon's jumping ant</name>
    <dbReference type="NCBI Taxonomy" id="610380"/>
    <lineage>
        <taxon>Eukaryota</taxon>
        <taxon>Metazoa</taxon>
        <taxon>Ecdysozoa</taxon>
        <taxon>Arthropoda</taxon>
        <taxon>Hexapoda</taxon>
        <taxon>Insecta</taxon>
        <taxon>Pterygota</taxon>
        <taxon>Neoptera</taxon>
        <taxon>Endopterygota</taxon>
        <taxon>Hymenoptera</taxon>
        <taxon>Apocrita</taxon>
        <taxon>Aculeata</taxon>
        <taxon>Formicoidea</taxon>
        <taxon>Formicidae</taxon>
        <taxon>Ponerinae</taxon>
        <taxon>Ponerini</taxon>
        <taxon>Harpegnathos</taxon>
    </lineage>
</organism>
<dbReference type="PROSITE" id="PS50088">
    <property type="entry name" value="ANK_REPEAT"/>
    <property type="match status" value="4"/>
</dbReference>
<feature type="compositionally biased region" description="Basic and acidic residues" evidence="4">
    <location>
        <begin position="121"/>
        <end position="146"/>
    </location>
</feature>
<dbReference type="PhylomeDB" id="E2BJ43"/>
<feature type="repeat" description="ANK" evidence="3">
    <location>
        <begin position="396"/>
        <end position="437"/>
    </location>
</feature>
<dbReference type="Pfam" id="PF12796">
    <property type="entry name" value="Ank_2"/>
    <property type="match status" value="2"/>
</dbReference>
<dbReference type="SUPFAM" id="SSF48403">
    <property type="entry name" value="Ankyrin repeat"/>
    <property type="match status" value="1"/>
</dbReference>
<feature type="compositionally biased region" description="Basic and acidic residues" evidence="4">
    <location>
        <begin position="182"/>
        <end position="198"/>
    </location>
</feature>
<evidence type="ECO:0000256" key="2">
    <source>
        <dbReference type="ARBA" id="ARBA00023043"/>
    </source>
</evidence>
<sequence length="597" mass="64243">MTSAYDEAATTPRGAVKLGPVTGQELDNPETLAGMEERSFSRTSLATGDSAGVEAPAASSSAEISLPPGESSFDENSTSVHGEDTPKTTGEHEEVDGKDDTHEANLNCSTSSSNETNDTLVRMDRTRNKESSFLEEHEQHGEREESISVLPAVENAATCTSRKGQVKDQIKDHRNQSVLEARAQERHTCDDDRAEENSRNSQTASQDEPHTLRAHCENAEEPRPDEAQDEVADREIAQGCQNDCYNFYDAVRSGNVKRVSALIASGCVQNLDEPDWNVSGDPPLLVAATNQCLPVLSALLANGCDPAARSPRGETALHRVIQNGGPSNVLKFVEDLLKHGCPPSVKEAGSGSTALHVLSRQLAHTPLKSLHHNFDVALTTLELLAKAGLVNIKDHQGRSPLHILASSAIFDNNNKSHIESLIVTLLDAGADTALKNDRGETPLHESLECGALNTAELLIPHTPTGITSRYGETPLHIASRKNYVNMVTQLLAHGEDPGAQDAGGNTPLHLAAARGFHQTVSLLVTSPLAQLENVNIDGLTALQVATESRFINAVRILLKAGADPSQIMHYCATVLRQHPDISLLVNHELTRRRQLAA</sequence>
<keyword evidence="1" id="KW-0677">Repeat</keyword>
<feature type="compositionally biased region" description="Polar residues" evidence="4">
    <location>
        <begin position="104"/>
        <end position="119"/>
    </location>
</feature>
<evidence type="ECO:0000256" key="3">
    <source>
        <dbReference type="PROSITE-ProRule" id="PRU00023"/>
    </source>
</evidence>
<dbReference type="InParanoid" id="E2BJ43"/>
<dbReference type="AlphaFoldDB" id="E2BJ43"/>
<dbReference type="SMART" id="SM00248">
    <property type="entry name" value="ANK"/>
    <property type="match status" value="9"/>
</dbReference>
<feature type="region of interest" description="Disordered" evidence="4">
    <location>
        <begin position="180"/>
        <end position="211"/>
    </location>
</feature>
<dbReference type="PROSITE" id="PS50297">
    <property type="entry name" value="ANK_REP_REGION"/>
    <property type="match status" value="3"/>
</dbReference>
<keyword evidence="2 3" id="KW-0040">ANK repeat</keyword>
<feature type="repeat" description="ANK" evidence="3">
    <location>
        <begin position="537"/>
        <end position="569"/>
    </location>
</feature>
<feature type="repeat" description="ANK" evidence="3">
    <location>
        <begin position="470"/>
        <end position="502"/>
    </location>
</feature>
<feature type="compositionally biased region" description="Low complexity" evidence="4">
    <location>
        <begin position="50"/>
        <end position="65"/>
    </location>
</feature>
<dbReference type="EMBL" id="GL448558">
    <property type="protein sequence ID" value="EFN84193.1"/>
    <property type="molecule type" value="Genomic_DNA"/>
</dbReference>
<evidence type="ECO:0000313" key="5">
    <source>
        <dbReference type="EMBL" id="EFN84193.1"/>
    </source>
</evidence>
<dbReference type="PANTHER" id="PTHR24198">
    <property type="entry name" value="ANKYRIN REPEAT AND PROTEIN KINASE DOMAIN-CONTAINING PROTEIN"/>
    <property type="match status" value="1"/>
</dbReference>
<proteinExistence type="predicted"/>
<feature type="repeat" description="ANK" evidence="3">
    <location>
        <begin position="503"/>
        <end position="524"/>
    </location>
</feature>
<dbReference type="InterPro" id="IPR036770">
    <property type="entry name" value="Ankyrin_rpt-contain_sf"/>
</dbReference>
<evidence type="ECO:0000313" key="6">
    <source>
        <dbReference type="Proteomes" id="UP000008237"/>
    </source>
</evidence>
<dbReference type="OrthoDB" id="448455at2759"/>
<dbReference type="Gene3D" id="1.25.40.20">
    <property type="entry name" value="Ankyrin repeat-containing domain"/>
    <property type="match status" value="2"/>
</dbReference>
<feature type="region of interest" description="Disordered" evidence="4">
    <location>
        <begin position="1"/>
        <end position="152"/>
    </location>
</feature>
<dbReference type="KEGG" id="hst:105183408"/>
<keyword evidence="6" id="KW-1185">Reference proteome</keyword>